<name>A0A9Q0RWF8_9DIPT</name>
<feature type="coiled-coil region" evidence="1">
    <location>
        <begin position="873"/>
        <end position="919"/>
    </location>
</feature>
<dbReference type="AlphaFoldDB" id="A0A9Q0RWF8"/>
<dbReference type="OrthoDB" id="25391at2759"/>
<feature type="coiled-coil region" evidence="1">
    <location>
        <begin position="600"/>
        <end position="634"/>
    </location>
</feature>
<comment type="caution">
    <text evidence="2">The sequence shown here is derived from an EMBL/GenBank/DDBJ whole genome shotgun (WGS) entry which is preliminary data.</text>
</comment>
<accession>A0A9Q0RWF8</accession>
<organism evidence="2 3">
    <name type="scientific">Pseudolycoriella hygida</name>
    <dbReference type="NCBI Taxonomy" id="35572"/>
    <lineage>
        <taxon>Eukaryota</taxon>
        <taxon>Metazoa</taxon>
        <taxon>Ecdysozoa</taxon>
        <taxon>Arthropoda</taxon>
        <taxon>Hexapoda</taxon>
        <taxon>Insecta</taxon>
        <taxon>Pterygota</taxon>
        <taxon>Neoptera</taxon>
        <taxon>Endopterygota</taxon>
        <taxon>Diptera</taxon>
        <taxon>Nematocera</taxon>
        <taxon>Sciaroidea</taxon>
        <taxon>Sciaridae</taxon>
        <taxon>Pseudolycoriella</taxon>
    </lineage>
</organism>
<keyword evidence="1" id="KW-0175">Coiled coil</keyword>
<feature type="coiled-coil region" evidence="1">
    <location>
        <begin position="400"/>
        <end position="427"/>
    </location>
</feature>
<feature type="coiled-coil region" evidence="1">
    <location>
        <begin position="459"/>
        <end position="549"/>
    </location>
</feature>
<feature type="coiled-coil region" evidence="1">
    <location>
        <begin position="248"/>
        <end position="342"/>
    </location>
</feature>
<evidence type="ECO:0000313" key="2">
    <source>
        <dbReference type="EMBL" id="KAJ6634828.1"/>
    </source>
</evidence>
<evidence type="ECO:0000313" key="3">
    <source>
        <dbReference type="Proteomes" id="UP001151699"/>
    </source>
</evidence>
<keyword evidence="3" id="KW-1185">Reference proteome</keyword>
<gene>
    <name evidence="2" type="ORF">Bhyg_13408</name>
</gene>
<feature type="coiled-coil region" evidence="1">
    <location>
        <begin position="108"/>
        <end position="205"/>
    </location>
</feature>
<protein>
    <submittedName>
        <fullName evidence="2">Uncharacterized protein</fullName>
    </submittedName>
</protein>
<evidence type="ECO:0000256" key="1">
    <source>
        <dbReference type="SAM" id="Coils"/>
    </source>
</evidence>
<dbReference type="Proteomes" id="UP001151699">
    <property type="component" value="Chromosome C"/>
</dbReference>
<proteinExistence type="predicted"/>
<reference evidence="2" key="1">
    <citation type="submission" date="2022-07" db="EMBL/GenBank/DDBJ databases">
        <authorList>
            <person name="Trinca V."/>
            <person name="Uliana J.V.C."/>
            <person name="Torres T.T."/>
            <person name="Ward R.J."/>
            <person name="Monesi N."/>
        </authorList>
    </citation>
    <scope>NUCLEOTIDE SEQUENCE</scope>
    <source>
        <strain evidence="2">HSMRA1968</strain>
        <tissue evidence="2">Whole embryos</tissue>
    </source>
</reference>
<feature type="coiled-coil region" evidence="1">
    <location>
        <begin position="773"/>
        <end position="800"/>
    </location>
</feature>
<dbReference type="EMBL" id="WJQU01000004">
    <property type="protein sequence ID" value="KAJ6634828.1"/>
    <property type="molecule type" value="Genomic_DNA"/>
</dbReference>
<sequence length="934" mass="108992">MDGPSYSLFHGGDNIRVNTSDIEDEEALERHKSIEKGLNDILGEDLLELEETESSIGHSQMYRHGGERVEHENQSYADHNPFYGQANYNNFTPYRQNQPIRNDFNGNAGDHTADIERLKNALESKSREVDHISGLLMAEKKRCDELEKRFKLSEAEKDRAFMQKQQFHDLLVEQKGRSSELDDEISNLKTKIRNLESTNTELVCELESTKTSLADCELKYRIIEKDVHASRQVDGILKQENDRHTAHAYMMQQEMSNLRNKLDEKELEVKNLQARYKELQKSRASVVEEHSSVTSQLKREIEEFQRTTSNTSQENLSLKKTVQSLERENFELQQTVNQLTLRCDKSKSRNDSDRANCSNEDESIAYFKKNRSSIVGSTPVSTNDEINRLKKELDRSTSICNSRKCEIESLEKQLKSKIDENVQLKEDENNALVEAAHFKEECQRLTGKLRLLDSELKHGDALEHQKKRLEEMQDQIEDLQKVNDDASDECSKLRLSNKELLEKLNETLQINEDLKREISSLNSELKCERDRLQKQLEIVQEESHKLKSNFIEISEAKDRIFEELVKLQQQNQRNETSEGLKEEKNLQNICTKCIDNKTIITKLEVENVELRNSCSNYLREISDLKESIKNLNKVVEMKKEYDVMLNELKGQAKEFSELVQAHSIAATPRAVKCHDQSVSTTPDLEYNSESAIRHEIELKMSQIMSSKIKQIESDALRQMEEIGRNMERLSSDLQKALTDVKMREKEVELLKLTLLTERKASSDRLASLQVELNANNQTLLMKLMNENDELKKELQEKTVIEMAERESVEILKKQWQDTEVALHKDIENLKNVIGEFEVEKSQIIKRLNKKYESAVKRGDNYRDYADAKEQHILSESIRIREEYQKKLNQMQTKYLEKLESILKEKEKEHTERIIKLEEEWRTRLESYQAEMCSK</sequence>